<evidence type="ECO:0000256" key="1">
    <source>
        <dbReference type="ARBA" id="ARBA00004141"/>
    </source>
</evidence>
<dbReference type="NCBIfam" id="TIGR03025">
    <property type="entry name" value="EPS_sugtrans"/>
    <property type="match status" value="1"/>
</dbReference>
<dbReference type="Pfam" id="PF02397">
    <property type="entry name" value="Bac_transf"/>
    <property type="match status" value="1"/>
</dbReference>
<dbReference type="Pfam" id="PF13727">
    <property type="entry name" value="CoA_binding_3"/>
    <property type="match status" value="1"/>
</dbReference>
<evidence type="ECO:0000259" key="8">
    <source>
        <dbReference type="Pfam" id="PF02397"/>
    </source>
</evidence>
<dbReference type="PANTHER" id="PTHR30576">
    <property type="entry name" value="COLANIC BIOSYNTHESIS UDP-GLUCOSE LIPID CARRIER TRANSFERASE"/>
    <property type="match status" value="1"/>
</dbReference>
<gene>
    <name evidence="9" type="ORF">PS900_04194</name>
</gene>
<dbReference type="InterPro" id="IPR017473">
    <property type="entry name" value="Undecaprenyl-P_gluc_Ptfrase"/>
</dbReference>
<accession>A0A8H2NUL6</accession>
<dbReference type="GO" id="GO:0089702">
    <property type="term" value="F:undecaprenyl-phosphate glucose phosphotransferase activity"/>
    <property type="evidence" value="ECO:0007669"/>
    <property type="project" value="TreeGrafter"/>
</dbReference>
<feature type="transmembrane region" description="Helical" evidence="7">
    <location>
        <begin position="15"/>
        <end position="35"/>
    </location>
</feature>
<dbReference type="Proteomes" id="UP000325723">
    <property type="component" value="Unassembled WGS sequence"/>
</dbReference>
<evidence type="ECO:0000256" key="2">
    <source>
        <dbReference type="ARBA" id="ARBA00006464"/>
    </source>
</evidence>
<feature type="transmembrane region" description="Helical" evidence="7">
    <location>
        <begin position="47"/>
        <end position="65"/>
    </location>
</feature>
<dbReference type="NCBIfam" id="TIGR03023">
    <property type="entry name" value="WcaJ_sugtrans"/>
    <property type="match status" value="1"/>
</dbReference>
<evidence type="ECO:0000313" key="9">
    <source>
        <dbReference type="EMBL" id="VVP27769.1"/>
    </source>
</evidence>
<dbReference type="InterPro" id="IPR017475">
    <property type="entry name" value="EPS_sugar_tfrase"/>
</dbReference>
<feature type="domain" description="Bacterial sugar transferase" evidence="8">
    <location>
        <begin position="275"/>
        <end position="458"/>
    </location>
</feature>
<proteinExistence type="inferred from homology"/>
<dbReference type="Gene3D" id="3.40.50.720">
    <property type="entry name" value="NAD(P)-binding Rossmann-like Domain"/>
    <property type="match status" value="1"/>
</dbReference>
<keyword evidence="3" id="KW-0808">Transferase</keyword>
<evidence type="ECO:0000256" key="3">
    <source>
        <dbReference type="ARBA" id="ARBA00022679"/>
    </source>
</evidence>
<dbReference type="GO" id="GO:0016020">
    <property type="term" value="C:membrane"/>
    <property type="evidence" value="ECO:0007669"/>
    <property type="project" value="UniProtKB-SubCell"/>
</dbReference>
<dbReference type="InterPro" id="IPR003362">
    <property type="entry name" value="Bact_transf"/>
</dbReference>
<keyword evidence="5 7" id="KW-1133">Transmembrane helix</keyword>
<feature type="transmembrane region" description="Helical" evidence="7">
    <location>
        <begin position="110"/>
        <end position="128"/>
    </location>
</feature>
<dbReference type="RefSeq" id="WP_150758825.1">
    <property type="nucleotide sequence ID" value="NZ_CABVIE010000014.1"/>
</dbReference>
<organism evidence="9 10">
    <name type="scientific">Pseudomonas fluorescens</name>
    <dbReference type="NCBI Taxonomy" id="294"/>
    <lineage>
        <taxon>Bacteria</taxon>
        <taxon>Pseudomonadati</taxon>
        <taxon>Pseudomonadota</taxon>
        <taxon>Gammaproteobacteria</taxon>
        <taxon>Pseudomonadales</taxon>
        <taxon>Pseudomonadaceae</taxon>
        <taxon>Pseudomonas</taxon>
    </lineage>
</organism>
<name>A0A8H2NUL6_PSEFL</name>
<protein>
    <recommendedName>
        <fullName evidence="8">Bacterial sugar transferase domain-containing protein</fullName>
    </recommendedName>
</protein>
<comment type="caution">
    <text evidence="9">The sequence shown here is derived from an EMBL/GenBank/DDBJ whole genome shotgun (WGS) entry which is preliminary data.</text>
</comment>
<dbReference type="EMBL" id="CABVIE010000014">
    <property type="protein sequence ID" value="VVP27769.1"/>
    <property type="molecule type" value="Genomic_DNA"/>
</dbReference>
<evidence type="ECO:0000256" key="5">
    <source>
        <dbReference type="ARBA" id="ARBA00022989"/>
    </source>
</evidence>
<dbReference type="AlphaFoldDB" id="A0A8H2NUL6"/>
<reference evidence="9 10" key="1">
    <citation type="submission" date="2019-09" db="EMBL/GenBank/DDBJ databases">
        <authorList>
            <person name="Chandra G."/>
            <person name="Truman W A."/>
        </authorList>
    </citation>
    <scope>NUCLEOTIDE SEQUENCE [LARGE SCALE GENOMIC DNA]</scope>
    <source>
        <strain evidence="9">PS900</strain>
    </source>
</reference>
<evidence type="ECO:0000256" key="4">
    <source>
        <dbReference type="ARBA" id="ARBA00022692"/>
    </source>
</evidence>
<evidence type="ECO:0000313" key="10">
    <source>
        <dbReference type="Proteomes" id="UP000325723"/>
    </source>
</evidence>
<sequence>MVHTRINRKSGKHGLTFWGQWAIAMSLVISLLFVLTLDRTGEINSQYRMLAVLIVLGSVPAYSLLQVYHKQHGYTTGLARLLAGWVITLICLICIGFATKSSEEFSRQVIFMWALLGYCIQALAYLPLHAISKSYHLKLEAQRKTLIVGAGELGVRLADKLARMQYAPLVGLVCSEINELPEECPHRVIGKLNHLRELIQIHDIRRLYITLPLVEASQIEGLYVDLLDANVDVVWIPDLQSLTLLNHSISELDGLPAIHLNESPLTTYPTAALSKAVLDRSLALVAIVSLSPVLLATAIAVKLSSPGPIFYKQNRHGWNGKIIKVWKFRSMRVHDDAHVRQASREDSRITRVGRFIRRTSIDELPQFFNVLQGNMALVGPRPHAIAHNDYYTGKIVAYMARHRIKPGITGLAQISGCRGETETIDKMQKRVEIDLAYINNWSLWLDLKILVKTPFTLLSKDIY</sequence>
<evidence type="ECO:0000256" key="7">
    <source>
        <dbReference type="SAM" id="Phobius"/>
    </source>
</evidence>
<dbReference type="GO" id="GO:0009242">
    <property type="term" value="P:colanic acid biosynthetic process"/>
    <property type="evidence" value="ECO:0007669"/>
    <property type="project" value="TreeGrafter"/>
</dbReference>
<keyword evidence="4 7" id="KW-0812">Transmembrane</keyword>
<comment type="subcellular location">
    <subcellularLocation>
        <location evidence="1">Membrane</location>
        <topology evidence="1">Multi-pass membrane protein</topology>
    </subcellularLocation>
</comment>
<comment type="similarity">
    <text evidence="2">Belongs to the bacterial sugar transferase family.</text>
</comment>
<keyword evidence="6 7" id="KW-0472">Membrane</keyword>
<evidence type="ECO:0000256" key="6">
    <source>
        <dbReference type="ARBA" id="ARBA00023136"/>
    </source>
</evidence>
<feature type="transmembrane region" description="Helical" evidence="7">
    <location>
        <begin position="77"/>
        <end position="98"/>
    </location>
</feature>
<dbReference type="PANTHER" id="PTHR30576:SF21">
    <property type="entry name" value="UDP-GLUCOSE:UNDECAPRENYL-PHOSPHATE GLUCOSE-1-PHOSPHATE TRANSFERASE"/>
    <property type="match status" value="1"/>
</dbReference>